<dbReference type="Gene3D" id="3.90.1150.10">
    <property type="entry name" value="Aspartate Aminotransferase, domain 1"/>
    <property type="match status" value="1"/>
</dbReference>
<dbReference type="GO" id="GO:0019346">
    <property type="term" value="P:transsulfuration"/>
    <property type="evidence" value="ECO:0007669"/>
    <property type="project" value="InterPro"/>
</dbReference>
<dbReference type="InterPro" id="IPR015421">
    <property type="entry name" value="PyrdxlP-dep_Trfase_major"/>
</dbReference>
<accession>I5AWW7</accession>
<dbReference type="GO" id="GO:0018826">
    <property type="term" value="F:methionine gamma-lyase activity"/>
    <property type="evidence" value="ECO:0007669"/>
    <property type="project" value="UniProtKB-EC"/>
</dbReference>
<evidence type="ECO:0000256" key="4">
    <source>
        <dbReference type="ARBA" id="ARBA00022898"/>
    </source>
</evidence>
<organism evidence="11 12">
    <name type="scientific">Eubacterium cellulosolvens (strain ATCC 43171 / JCM 9499 / 6)</name>
    <name type="common">Cillobacterium cellulosolvens</name>
    <dbReference type="NCBI Taxonomy" id="633697"/>
    <lineage>
        <taxon>Bacteria</taxon>
        <taxon>Bacillati</taxon>
        <taxon>Bacillota</taxon>
        <taxon>Clostridia</taxon>
        <taxon>Eubacteriales</taxon>
        <taxon>Eubacteriaceae</taxon>
        <taxon>Eubacterium</taxon>
    </lineage>
</organism>
<name>I5AWW7_EUBC6</name>
<comment type="catalytic activity">
    <reaction evidence="7">
        <text>L-homocysteine + H2O = 2-oxobutanoate + hydrogen sulfide + NH4(+) + H(+)</text>
        <dbReference type="Rhea" id="RHEA:14501"/>
        <dbReference type="ChEBI" id="CHEBI:15377"/>
        <dbReference type="ChEBI" id="CHEBI:15378"/>
        <dbReference type="ChEBI" id="CHEBI:16763"/>
        <dbReference type="ChEBI" id="CHEBI:28938"/>
        <dbReference type="ChEBI" id="CHEBI:29919"/>
        <dbReference type="ChEBI" id="CHEBI:58199"/>
        <dbReference type="EC" id="4.4.1.2"/>
    </reaction>
    <physiologicalReaction direction="left-to-right" evidence="7">
        <dbReference type="Rhea" id="RHEA:14502"/>
    </physiologicalReaction>
</comment>
<evidence type="ECO:0000256" key="2">
    <source>
        <dbReference type="ARBA" id="ARBA00009077"/>
    </source>
</evidence>
<evidence type="ECO:0000256" key="5">
    <source>
        <dbReference type="ARBA" id="ARBA00047175"/>
    </source>
</evidence>
<keyword evidence="12" id="KW-1185">Reference proteome</keyword>
<evidence type="ECO:0000313" key="11">
    <source>
        <dbReference type="EMBL" id="EIM58290.1"/>
    </source>
</evidence>
<dbReference type="InterPro" id="IPR006235">
    <property type="entry name" value="OAc-hSer/O-AcSer_sulfhydrylase"/>
</dbReference>
<protein>
    <recommendedName>
        <fullName evidence="5">homocysteine desulfhydrase</fullName>
        <ecNumber evidence="5">4.4.1.2</ecNumber>
    </recommendedName>
    <alternativeName>
        <fullName evidence="6">Homocysteine desulfhydrase</fullName>
    </alternativeName>
</protein>
<dbReference type="Gene3D" id="3.40.640.10">
    <property type="entry name" value="Type I PLP-dependent aspartate aminotransferase-like (Major domain)"/>
    <property type="match status" value="1"/>
</dbReference>
<dbReference type="InterPro" id="IPR015422">
    <property type="entry name" value="PyrdxlP-dep_Trfase_small"/>
</dbReference>
<dbReference type="OrthoDB" id="9780685at2"/>
<dbReference type="PANTHER" id="PTHR43797">
    <property type="entry name" value="HOMOCYSTEINE/CYSTEINE SYNTHASE"/>
    <property type="match status" value="1"/>
</dbReference>
<dbReference type="GO" id="GO:0071269">
    <property type="term" value="P:L-homocysteine biosynthetic process"/>
    <property type="evidence" value="ECO:0007669"/>
    <property type="project" value="TreeGrafter"/>
</dbReference>
<dbReference type="STRING" id="633697.EubceDRAFT1_2575"/>
<evidence type="ECO:0000256" key="9">
    <source>
        <dbReference type="PIRSR" id="PIRSR001434-2"/>
    </source>
</evidence>
<feature type="modified residue" description="N6-(pyridoxal phosphate)lysine" evidence="9">
    <location>
        <position position="203"/>
    </location>
</feature>
<dbReference type="FunFam" id="3.40.640.10:FF:000046">
    <property type="entry name" value="Cystathionine gamma-lyase"/>
    <property type="match status" value="1"/>
</dbReference>
<dbReference type="GO" id="GO:0004124">
    <property type="term" value="F:cysteine synthase activity"/>
    <property type="evidence" value="ECO:0007669"/>
    <property type="project" value="TreeGrafter"/>
</dbReference>
<dbReference type="Proteomes" id="UP000005753">
    <property type="component" value="Chromosome"/>
</dbReference>
<proteinExistence type="inferred from homology"/>
<dbReference type="GO" id="GO:0047982">
    <property type="term" value="F:homocysteine desulfhydrase activity"/>
    <property type="evidence" value="ECO:0007669"/>
    <property type="project" value="UniProtKB-EC"/>
</dbReference>
<dbReference type="SUPFAM" id="SSF53383">
    <property type="entry name" value="PLP-dependent transferases"/>
    <property type="match status" value="1"/>
</dbReference>
<dbReference type="GO" id="GO:0005737">
    <property type="term" value="C:cytoplasm"/>
    <property type="evidence" value="ECO:0007669"/>
    <property type="project" value="TreeGrafter"/>
</dbReference>
<dbReference type="AlphaFoldDB" id="I5AWW7"/>
<evidence type="ECO:0000256" key="3">
    <source>
        <dbReference type="ARBA" id="ARBA00022679"/>
    </source>
</evidence>
<dbReference type="PANTHER" id="PTHR43797:SF2">
    <property type="entry name" value="HOMOCYSTEINE_CYSTEINE SYNTHASE"/>
    <property type="match status" value="1"/>
</dbReference>
<dbReference type="eggNOG" id="COG2873">
    <property type="taxonomic scope" value="Bacteria"/>
</dbReference>
<sequence length="413" mass="44717">MEFNTKLLHGKAIVSNPSREILPPVSQVTAFRYESMEELEKVFLHKSMGFAYSRIGNPTLSAFEQRVNELEGGVGAVSCSSGMSAIATALLGVCSAGDEIIAGSGLYGGTISLFHDLEKFGIHTVFVREMTPENIREAITDRTRVIFGELISNPTLKVLDVPTVAELAHEAKIPLFIDSTTATPYIARPLALGADVVIHSTSKYINGGGNSIGGIIVDGGKMAWDFGKHTALADFKKYGKRAFLLRLRTDLWENMGGCMAPANAFLNCIGLDTLGIRMERICSNADKLAKALAEIPGIEVNYLSLENHPYHGFVEKELGGYGGGILTFRAGSKEKAFAIIDKLNYALIASNIGDIRTLVIHPASTLYIHTSVEEREAAGVYDDTIRVSVGIEDPEDLIDDFVSAIREAAQDEE</sequence>
<comment type="similarity">
    <text evidence="2 10">Belongs to the trans-sulfuration enzymes family.</text>
</comment>
<dbReference type="PIRSF" id="PIRSF001434">
    <property type="entry name" value="CGS"/>
    <property type="match status" value="1"/>
</dbReference>
<dbReference type="InterPro" id="IPR000277">
    <property type="entry name" value="Cys/Met-Metab_PyrdxlP-dep_enz"/>
</dbReference>
<gene>
    <name evidence="11" type="ORF">EubceDRAFT1_2575</name>
</gene>
<evidence type="ECO:0000256" key="1">
    <source>
        <dbReference type="ARBA" id="ARBA00001933"/>
    </source>
</evidence>
<comment type="catalytic activity">
    <reaction evidence="8">
        <text>L-methionine + H2O = methanethiol + 2-oxobutanoate + NH4(+)</text>
        <dbReference type="Rhea" id="RHEA:23800"/>
        <dbReference type="ChEBI" id="CHEBI:15377"/>
        <dbReference type="ChEBI" id="CHEBI:16007"/>
        <dbReference type="ChEBI" id="CHEBI:16763"/>
        <dbReference type="ChEBI" id="CHEBI:28938"/>
        <dbReference type="ChEBI" id="CHEBI:57844"/>
        <dbReference type="EC" id="4.4.1.11"/>
    </reaction>
    <physiologicalReaction direction="left-to-right" evidence="8">
        <dbReference type="Rhea" id="RHEA:23801"/>
    </physiologicalReaction>
</comment>
<dbReference type="GO" id="GO:0030170">
    <property type="term" value="F:pyridoxal phosphate binding"/>
    <property type="evidence" value="ECO:0007669"/>
    <property type="project" value="InterPro"/>
</dbReference>
<reference evidence="11 12" key="1">
    <citation type="submission" date="2010-08" db="EMBL/GenBank/DDBJ databases">
        <authorList>
            <consortium name="US DOE Joint Genome Institute (JGI-PGF)"/>
            <person name="Lucas S."/>
            <person name="Copeland A."/>
            <person name="Lapidus A."/>
            <person name="Cheng J.-F."/>
            <person name="Bruce D."/>
            <person name="Goodwin L."/>
            <person name="Pitluck S."/>
            <person name="Land M.L."/>
            <person name="Hauser L."/>
            <person name="Chang Y.-J."/>
            <person name="Anderson I.J."/>
            <person name="Johnson E."/>
            <person name="Mulhopadhyay B."/>
            <person name="Kyrpides N."/>
            <person name="Woyke T.J."/>
        </authorList>
    </citation>
    <scope>NUCLEOTIDE SEQUENCE [LARGE SCALE GENOMIC DNA]</scope>
    <source>
        <strain evidence="11 12">6</strain>
    </source>
</reference>
<dbReference type="Pfam" id="PF01053">
    <property type="entry name" value="Cys_Met_Meta_PP"/>
    <property type="match status" value="1"/>
</dbReference>
<evidence type="ECO:0000256" key="8">
    <source>
        <dbReference type="ARBA" id="ARBA00052699"/>
    </source>
</evidence>
<dbReference type="EMBL" id="CM001487">
    <property type="protein sequence ID" value="EIM58290.1"/>
    <property type="molecule type" value="Genomic_DNA"/>
</dbReference>
<keyword evidence="4 9" id="KW-0663">Pyridoxal phosphate</keyword>
<evidence type="ECO:0000313" key="12">
    <source>
        <dbReference type="Proteomes" id="UP000005753"/>
    </source>
</evidence>
<evidence type="ECO:0000256" key="7">
    <source>
        <dbReference type="ARBA" id="ARBA00048780"/>
    </source>
</evidence>
<evidence type="ECO:0000256" key="10">
    <source>
        <dbReference type="RuleBase" id="RU362118"/>
    </source>
</evidence>
<evidence type="ECO:0000256" key="6">
    <source>
        <dbReference type="ARBA" id="ARBA00047199"/>
    </source>
</evidence>
<dbReference type="HOGENOM" id="CLU_018986_4_0_9"/>
<dbReference type="GO" id="GO:0003961">
    <property type="term" value="F:O-acetylhomoserine aminocarboxypropyltransferase activity"/>
    <property type="evidence" value="ECO:0007669"/>
    <property type="project" value="TreeGrafter"/>
</dbReference>
<keyword evidence="3" id="KW-0808">Transferase</keyword>
<dbReference type="GO" id="GO:0006535">
    <property type="term" value="P:cysteine biosynthetic process from serine"/>
    <property type="evidence" value="ECO:0007669"/>
    <property type="project" value="TreeGrafter"/>
</dbReference>
<reference evidence="11 12" key="2">
    <citation type="submission" date="2012-02" db="EMBL/GenBank/DDBJ databases">
        <title>Improved High-Quality Draft sequence of Eubacterium cellulosolvens 6.</title>
        <authorList>
            <consortium name="US DOE Joint Genome Institute"/>
            <person name="Lucas S."/>
            <person name="Han J."/>
            <person name="Lapidus A."/>
            <person name="Cheng J.-F."/>
            <person name="Goodwin L."/>
            <person name="Pitluck S."/>
            <person name="Peters L."/>
            <person name="Mikhailova N."/>
            <person name="Gu W."/>
            <person name="Detter J.C."/>
            <person name="Han C."/>
            <person name="Tapia R."/>
            <person name="Land M."/>
            <person name="Hauser L."/>
            <person name="Kyrpides N."/>
            <person name="Ivanova N."/>
            <person name="Pagani I."/>
            <person name="Johnson E."/>
            <person name="Mukhopadhyay B."/>
            <person name="Anderson I."/>
            <person name="Woyke T."/>
        </authorList>
    </citation>
    <scope>NUCLEOTIDE SEQUENCE [LARGE SCALE GENOMIC DNA]</scope>
    <source>
        <strain evidence="11 12">6</strain>
    </source>
</reference>
<dbReference type="InterPro" id="IPR015424">
    <property type="entry name" value="PyrdxlP-dep_Trfase"/>
</dbReference>
<dbReference type="EC" id="4.4.1.2" evidence="5"/>
<comment type="cofactor">
    <cofactor evidence="1 10">
        <name>pyridoxal 5'-phosphate</name>
        <dbReference type="ChEBI" id="CHEBI:597326"/>
    </cofactor>
</comment>